<dbReference type="GO" id="GO:0046872">
    <property type="term" value="F:metal ion binding"/>
    <property type="evidence" value="ECO:0007669"/>
    <property type="project" value="UniProtKB-KW"/>
</dbReference>
<name>A0A317CAI9_9GAMM</name>
<dbReference type="RefSeq" id="WP_109823623.1">
    <property type="nucleotide sequence ID" value="NZ_QGKL01000032.1"/>
</dbReference>
<dbReference type="Gene3D" id="3.60.21.10">
    <property type="match status" value="1"/>
</dbReference>
<evidence type="ECO:0000259" key="5">
    <source>
        <dbReference type="Pfam" id="PF00149"/>
    </source>
</evidence>
<organism evidence="6 7">
    <name type="scientific">Leucothrix arctica</name>
    <dbReference type="NCBI Taxonomy" id="1481894"/>
    <lineage>
        <taxon>Bacteria</taxon>
        <taxon>Pseudomonadati</taxon>
        <taxon>Pseudomonadota</taxon>
        <taxon>Gammaproteobacteria</taxon>
        <taxon>Thiotrichales</taxon>
        <taxon>Thiotrichaceae</taxon>
        <taxon>Leucothrix</taxon>
    </lineage>
</organism>
<keyword evidence="3" id="KW-0408">Iron</keyword>
<comment type="caution">
    <text evidence="6">The sequence shown here is derived from an EMBL/GenBank/DDBJ whole genome shotgun (WGS) entry which is preliminary data.</text>
</comment>
<dbReference type="OrthoDB" id="9784378at2"/>
<keyword evidence="7" id="KW-1185">Reference proteome</keyword>
<keyword evidence="2" id="KW-0378">Hydrolase</keyword>
<dbReference type="InterPro" id="IPR004843">
    <property type="entry name" value="Calcineurin-like_PHP"/>
</dbReference>
<dbReference type="EMBL" id="QGKL01000032">
    <property type="protein sequence ID" value="PWQ95695.1"/>
    <property type="molecule type" value="Genomic_DNA"/>
</dbReference>
<dbReference type="AlphaFoldDB" id="A0A317CAI9"/>
<evidence type="ECO:0000313" key="7">
    <source>
        <dbReference type="Proteomes" id="UP000245506"/>
    </source>
</evidence>
<evidence type="ECO:0000313" key="6">
    <source>
        <dbReference type="EMBL" id="PWQ95695.1"/>
    </source>
</evidence>
<dbReference type="PANTHER" id="PTHR42988:SF2">
    <property type="entry name" value="CYCLIC NUCLEOTIDE PHOSPHODIESTERASE CBUA0032-RELATED"/>
    <property type="match status" value="1"/>
</dbReference>
<keyword evidence="1" id="KW-0479">Metal-binding</keyword>
<evidence type="ECO:0000256" key="2">
    <source>
        <dbReference type="ARBA" id="ARBA00022801"/>
    </source>
</evidence>
<evidence type="ECO:0000256" key="3">
    <source>
        <dbReference type="ARBA" id="ARBA00023004"/>
    </source>
</evidence>
<proteinExistence type="inferred from homology"/>
<dbReference type="Proteomes" id="UP000245506">
    <property type="component" value="Unassembled WGS sequence"/>
</dbReference>
<dbReference type="SUPFAM" id="SSF56300">
    <property type="entry name" value="Metallo-dependent phosphatases"/>
    <property type="match status" value="1"/>
</dbReference>
<dbReference type="InterPro" id="IPR050884">
    <property type="entry name" value="CNP_phosphodiesterase-III"/>
</dbReference>
<comment type="similarity">
    <text evidence="4">Belongs to the cyclic nucleotide phosphodiesterase class-III family.</text>
</comment>
<accession>A0A317CAI9</accession>
<gene>
    <name evidence="6" type="ORF">DKT75_11720</name>
</gene>
<sequence length="275" mass="32073">MKFVHISDLHVGENSTRDALVEKLFNKIIKKYAQLREKPLILITGDFVHDGQAEQYQQAEKFMNKLHSAGFQVLMCPGNHDYGQQGLTDDYDARQRYSRFAIQFTTRKSDNDSGFQNIQGGQWNFPIVNKFDDVYFIGLDTMQGVFRLSWWSRFLSSFTASGWLGAPQLDKLDVAIKKIKQKSPNSTVVLYMHHHPFYFNFRFRAMQLHDRQRLHQMMANKVDILLFGHNHVEKRLQDQEGKHGIDIVQVFGNCVHDVNVPFYEVDTETKGIQRL</sequence>
<reference evidence="6 7" key="1">
    <citation type="submission" date="2018-05" db="EMBL/GenBank/DDBJ databases">
        <title>Leucothrix arctica sp. nov., isolated from Arctic seawater.</title>
        <authorList>
            <person name="Choi A."/>
            <person name="Baek K."/>
        </authorList>
    </citation>
    <scope>NUCLEOTIDE SEQUENCE [LARGE SCALE GENOMIC DNA]</scope>
    <source>
        <strain evidence="6 7">IMCC9719</strain>
    </source>
</reference>
<protein>
    <recommendedName>
        <fullName evidence="5">Calcineurin-like phosphoesterase domain-containing protein</fullName>
    </recommendedName>
</protein>
<dbReference type="InterPro" id="IPR029052">
    <property type="entry name" value="Metallo-depent_PP-like"/>
</dbReference>
<dbReference type="GO" id="GO:0016787">
    <property type="term" value="F:hydrolase activity"/>
    <property type="evidence" value="ECO:0007669"/>
    <property type="project" value="UniProtKB-KW"/>
</dbReference>
<dbReference type="Pfam" id="PF00149">
    <property type="entry name" value="Metallophos"/>
    <property type="match status" value="1"/>
</dbReference>
<evidence type="ECO:0000256" key="1">
    <source>
        <dbReference type="ARBA" id="ARBA00022723"/>
    </source>
</evidence>
<evidence type="ECO:0000256" key="4">
    <source>
        <dbReference type="ARBA" id="ARBA00025742"/>
    </source>
</evidence>
<feature type="domain" description="Calcineurin-like phosphoesterase" evidence="5">
    <location>
        <begin position="1"/>
        <end position="232"/>
    </location>
</feature>
<dbReference type="PANTHER" id="PTHR42988">
    <property type="entry name" value="PHOSPHOHYDROLASE"/>
    <property type="match status" value="1"/>
</dbReference>